<dbReference type="PRINTS" id="PR00111">
    <property type="entry name" value="ABHYDROLASE"/>
</dbReference>
<keyword evidence="15" id="KW-1185">Reference proteome</keyword>
<dbReference type="SUPFAM" id="SSF53474">
    <property type="entry name" value="alpha/beta-Hydrolases"/>
    <property type="match status" value="1"/>
</dbReference>
<evidence type="ECO:0000313" key="15">
    <source>
        <dbReference type="Proteomes" id="UP000887116"/>
    </source>
</evidence>
<comment type="caution">
    <text evidence="14">The sequence shown here is derived from an EMBL/GenBank/DDBJ whole genome shotgun (WGS) entry which is preliminary data.</text>
</comment>
<comment type="similarity">
    <text evidence="1">Belongs to the AB hydrolase superfamily.</text>
</comment>
<dbReference type="Proteomes" id="UP000887116">
    <property type="component" value="Unassembled WGS sequence"/>
</dbReference>
<evidence type="ECO:0000256" key="5">
    <source>
        <dbReference type="ARBA" id="ARBA00043667"/>
    </source>
</evidence>
<reference evidence="14" key="1">
    <citation type="submission" date="2020-07" db="EMBL/GenBank/DDBJ databases">
        <title>Multicomponent nature underlies the extraordinary mechanical properties of spider dragline silk.</title>
        <authorList>
            <person name="Kono N."/>
            <person name="Nakamura H."/>
            <person name="Mori M."/>
            <person name="Yoshida Y."/>
            <person name="Ohtoshi R."/>
            <person name="Malay A.D."/>
            <person name="Moran D.A.P."/>
            <person name="Tomita M."/>
            <person name="Numata K."/>
            <person name="Arakawa K."/>
        </authorList>
    </citation>
    <scope>NUCLEOTIDE SEQUENCE</scope>
</reference>
<feature type="domain" description="AB hydrolase-1" evidence="13">
    <location>
        <begin position="44"/>
        <end position="287"/>
    </location>
</feature>
<dbReference type="InterPro" id="IPR000073">
    <property type="entry name" value="AB_hydrolase_1"/>
</dbReference>
<accession>A0A8X6LCN9</accession>
<evidence type="ECO:0000256" key="9">
    <source>
        <dbReference type="ARBA" id="ARBA00048504"/>
    </source>
</evidence>
<dbReference type="OrthoDB" id="8119704at2759"/>
<protein>
    <recommendedName>
        <fullName evidence="7">sn-1-specific diacylglycerol lipase ABHD11</fullName>
        <ecNumber evidence="3">3.1.1.116</ecNumber>
    </recommendedName>
    <alternativeName>
        <fullName evidence="4">Alpha/beta hydrolase domain-containing protein 11</fullName>
    </alternativeName>
</protein>
<evidence type="ECO:0000256" key="6">
    <source>
        <dbReference type="ARBA" id="ARBA00043742"/>
    </source>
</evidence>
<evidence type="ECO:0000256" key="3">
    <source>
        <dbReference type="ARBA" id="ARBA00026104"/>
    </source>
</evidence>
<dbReference type="InterPro" id="IPR029058">
    <property type="entry name" value="AB_hydrolase_fold"/>
</dbReference>
<organism evidence="14 15">
    <name type="scientific">Trichonephila clavata</name>
    <name type="common">Joro spider</name>
    <name type="synonym">Nephila clavata</name>
    <dbReference type="NCBI Taxonomy" id="2740835"/>
    <lineage>
        <taxon>Eukaryota</taxon>
        <taxon>Metazoa</taxon>
        <taxon>Ecdysozoa</taxon>
        <taxon>Arthropoda</taxon>
        <taxon>Chelicerata</taxon>
        <taxon>Arachnida</taxon>
        <taxon>Araneae</taxon>
        <taxon>Araneomorphae</taxon>
        <taxon>Entelegynae</taxon>
        <taxon>Araneoidea</taxon>
        <taxon>Nephilidae</taxon>
        <taxon>Trichonephila</taxon>
    </lineage>
</organism>
<feature type="chain" id="PRO_5036501156" description="sn-1-specific diacylglycerol lipase ABHD11" evidence="12">
    <location>
        <begin position="22"/>
        <end position="304"/>
    </location>
</feature>
<evidence type="ECO:0000313" key="14">
    <source>
        <dbReference type="EMBL" id="GFR04870.1"/>
    </source>
</evidence>
<dbReference type="AlphaFoldDB" id="A0A8X6LCN9"/>
<feature type="signal peptide" evidence="12">
    <location>
        <begin position="1"/>
        <end position="21"/>
    </location>
</feature>
<evidence type="ECO:0000256" key="12">
    <source>
        <dbReference type="SAM" id="SignalP"/>
    </source>
</evidence>
<dbReference type="EMBL" id="BMAO01015875">
    <property type="protein sequence ID" value="GFR04870.1"/>
    <property type="molecule type" value="Genomic_DNA"/>
</dbReference>
<comment type="catalytic activity">
    <reaction evidence="8">
        <text>1-octadecanoyl-2-(4Z,7Z,10Z,13Z,16Z,19Z-docosahexaenoyl)-sn-glycerol + H2O = 2-(4Z,7Z,10Z,13Z,16Z,19Z-docosahexaenoyl)-glycerol + octadecanoate + H(+)</text>
        <dbReference type="Rhea" id="RHEA:77107"/>
        <dbReference type="ChEBI" id="CHEBI:15377"/>
        <dbReference type="ChEBI" id="CHEBI:15378"/>
        <dbReference type="ChEBI" id="CHEBI:25629"/>
        <dbReference type="ChEBI" id="CHEBI:77129"/>
        <dbReference type="ChEBI" id="CHEBI:186738"/>
    </reaction>
</comment>
<dbReference type="Pfam" id="PF00561">
    <property type="entry name" value="Abhydrolase_1"/>
    <property type="match status" value="1"/>
</dbReference>
<gene>
    <name evidence="14" type="primary">ABHD11</name>
    <name evidence="14" type="ORF">TNCT_181021</name>
</gene>
<comment type="catalytic activity">
    <reaction evidence="10">
        <text>1-octadecanoyl-2-(9Z-octadecenoyl)-sn-glycerol + H2O = 2-(9Z-octadecenoyl)-glycerol + octadecanoate + H(+)</text>
        <dbReference type="Rhea" id="RHEA:77103"/>
        <dbReference type="ChEBI" id="CHEBI:15377"/>
        <dbReference type="ChEBI" id="CHEBI:15378"/>
        <dbReference type="ChEBI" id="CHEBI:25629"/>
        <dbReference type="ChEBI" id="CHEBI:73990"/>
        <dbReference type="ChEBI" id="CHEBI:75468"/>
    </reaction>
</comment>
<dbReference type="EC" id="3.1.1.116" evidence="3"/>
<evidence type="ECO:0000256" key="11">
    <source>
        <dbReference type="ARBA" id="ARBA00048919"/>
    </source>
</evidence>
<keyword evidence="2" id="KW-0378">Hydrolase</keyword>
<proteinExistence type="inferred from homology"/>
<keyword evidence="12" id="KW-0732">Signal</keyword>
<comment type="catalytic activity">
    <reaction evidence="11">
        <text>1-octadecanoyl-2-(5Z,8Z,11Z,14Z-eicosatetraenoyl)-sn-glycerol + H2O = 2-(5Z,8Z,11Z,14Z-eicosatetraenoyl)-glycerol + octadecanoate + H(+)</text>
        <dbReference type="Rhea" id="RHEA:38507"/>
        <dbReference type="ChEBI" id="CHEBI:15377"/>
        <dbReference type="ChEBI" id="CHEBI:15378"/>
        <dbReference type="ChEBI" id="CHEBI:25629"/>
        <dbReference type="ChEBI" id="CHEBI:52392"/>
        <dbReference type="ChEBI" id="CHEBI:75728"/>
    </reaction>
</comment>
<evidence type="ECO:0000256" key="4">
    <source>
        <dbReference type="ARBA" id="ARBA00042703"/>
    </source>
</evidence>
<comment type="catalytic activity">
    <reaction evidence="9">
        <text>1,2-didecanoylglycerol + H2O = decanoylglycerol + decanoate + H(+)</text>
        <dbReference type="Rhea" id="RHEA:48596"/>
        <dbReference type="ChEBI" id="CHEBI:11152"/>
        <dbReference type="ChEBI" id="CHEBI:15377"/>
        <dbReference type="ChEBI" id="CHEBI:15378"/>
        <dbReference type="ChEBI" id="CHEBI:27689"/>
        <dbReference type="ChEBI" id="CHEBI:90605"/>
    </reaction>
</comment>
<sequence length="304" mass="34335">MQTNRSLSFWILVLLGVCVYAIHSPVKLVFRTVEPDGCELDKAVIIFIHGLLDSKEYWMDIPEIVADATKRKAYVIDSRNHGDSEWSDEFSFDCNVDDLLNFMDEEGVEKAILIGHSMGGLTAIKIALRAPERIEKIIIEDVSVRTPPKEMLGMVALFLTLSQEGIEKVPRGSDEETAKKIIIQHIGTNLPPEIKNMSKKKNVDMRIPMKISSDGKYEFKVNVPVILKALKNPENLMTEPTGIYEKPALFILGLLSQFKKDVEEPHIMKLFPNAKFVGIENATHTVHNDCPLEFTEAVLKFLQE</sequence>
<evidence type="ECO:0000259" key="13">
    <source>
        <dbReference type="Pfam" id="PF00561"/>
    </source>
</evidence>
<dbReference type="GO" id="GO:0016787">
    <property type="term" value="F:hydrolase activity"/>
    <property type="evidence" value="ECO:0007669"/>
    <property type="project" value="UniProtKB-KW"/>
</dbReference>
<evidence type="ECO:0000256" key="8">
    <source>
        <dbReference type="ARBA" id="ARBA00048283"/>
    </source>
</evidence>
<evidence type="ECO:0000256" key="2">
    <source>
        <dbReference type="ARBA" id="ARBA00022801"/>
    </source>
</evidence>
<comment type="catalytic activity">
    <reaction evidence="6">
        <text>a 1,3-diacyl-sn-glycerol + H2O = a 1-acyl-sn-glycerol + a fatty acid + H(+)</text>
        <dbReference type="Rhea" id="RHEA:38503"/>
        <dbReference type="ChEBI" id="CHEBI:15377"/>
        <dbReference type="ChEBI" id="CHEBI:15378"/>
        <dbReference type="ChEBI" id="CHEBI:28868"/>
        <dbReference type="ChEBI" id="CHEBI:64683"/>
        <dbReference type="ChEBI" id="CHEBI:77272"/>
    </reaction>
</comment>
<evidence type="ECO:0000256" key="7">
    <source>
        <dbReference type="ARBA" id="ARBA00044064"/>
    </source>
</evidence>
<evidence type="ECO:0000256" key="10">
    <source>
        <dbReference type="ARBA" id="ARBA00048513"/>
    </source>
</evidence>
<name>A0A8X6LCN9_TRICU</name>
<evidence type="ECO:0000256" key="1">
    <source>
        <dbReference type="ARBA" id="ARBA00008645"/>
    </source>
</evidence>
<dbReference type="PANTHER" id="PTHR46118">
    <property type="entry name" value="PROTEIN ABHD11"/>
    <property type="match status" value="1"/>
</dbReference>
<dbReference type="PANTHER" id="PTHR46118:SF4">
    <property type="entry name" value="PROTEIN ABHD11"/>
    <property type="match status" value="1"/>
</dbReference>
<comment type="catalytic activity">
    <reaction evidence="5">
        <text>a 1,2-diacyl-sn-glycerol + H2O = a 2-acylglycerol + a fatty acid + H(+)</text>
        <dbReference type="Rhea" id="RHEA:33275"/>
        <dbReference type="ChEBI" id="CHEBI:15377"/>
        <dbReference type="ChEBI" id="CHEBI:15378"/>
        <dbReference type="ChEBI" id="CHEBI:17389"/>
        <dbReference type="ChEBI" id="CHEBI:17815"/>
        <dbReference type="ChEBI" id="CHEBI:28868"/>
        <dbReference type="EC" id="3.1.1.116"/>
    </reaction>
</comment>
<dbReference type="Gene3D" id="3.40.50.1820">
    <property type="entry name" value="alpha/beta hydrolase"/>
    <property type="match status" value="1"/>
</dbReference>